<keyword evidence="3" id="KW-1185">Reference proteome</keyword>
<dbReference type="InterPro" id="IPR050471">
    <property type="entry name" value="AB_hydrolase"/>
</dbReference>
<gene>
    <name evidence="2" type="ORF">EV378_3637</name>
</gene>
<sequence length="244" mass="26440">MPQLERPGVSLYYEDHRPSSPASDVPILLIAPGGMRSTVDFWQHAPWNPVTHLSERYRVIAMDQRNAGSSVADVHGTDGWSSWTTDQLAVLDHLGVDEFAVLGMCIGGSYIASLLATAPQRIRAAVTLQPIGRDGNQERFDGMVDDWAAELAPAHPEATEADWAGLRTNLFGGGGVLFSVPDEALAHVTTPWLVLMGGDEAHPESASRRLAELAPGVTLVERWKAPEYVEAGRRAVDGFLAEHL</sequence>
<dbReference type="PANTHER" id="PTHR43433:SF5">
    <property type="entry name" value="AB HYDROLASE-1 DOMAIN-CONTAINING PROTEIN"/>
    <property type="match status" value="1"/>
</dbReference>
<dbReference type="Pfam" id="PF00561">
    <property type="entry name" value="Abhydrolase_1"/>
    <property type="match status" value="1"/>
</dbReference>
<dbReference type="OrthoDB" id="495620at2"/>
<evidence type="ECO:0000259" key="1">
    <source>
        <dbReference type="Pfam" id="PF00561"/>
    </source>
</evidence>
<evidence type="ECO:0000313" key="3">
    <source>
        <dbReference type="Proteomes" id="UP000295560"/>
    </source>
</evidence>
<comment type="caution">
    <text evidence="2">The sequence shown here is derived from an EMBL/GenBank/DDBJ whole genome shotgun (WGS) entry which is preliminary data.</text>
</comment>
<organism evidence="2 3">
    <name type="scientific">Pseudonocardia endophytica</name>
    <dbReference type="NCBI Taxonomy" id="401976"/>
    <lineage>
        <taxon>Bacteria</taxon>
        <taxon>Bacillati</taxon>
        <taxon>Actinomycetota</taxon>
        <taxon>Actinomycetes</taxon>
        <taxon>Pseudonocardiales</taxon>
        <taxon>Pseudonocardiaceae</taxon>
        <taxon>Pseudonocardia</taxon>
    </lineage>
</organism>
<evidence type="ECO:0000313" key="2">
    <source>
        <dbReference type="EMBL" id="TCK27759.1"/>
    </source>
</evidence>
<name>A0A4R1I575_PSEEN</name>
<dbReference type="InterPro" id="IPR029058">
    <property type="entry name" value="AB_hydrolase_fold"/>
</dbReference>
<dbReference type="AlphaFoldDB" id="A0A4R1I575"/>
<feature type="domain" description="AB hydrolase-1" evidence="1">
    <location>
        <begin position="26"/>
        <end position="183"/>
    </location>
</feature>
<accession>A0A4R1I575</accession>
<dbReference type="Gene3D" id="3.40.50.1820">
    <property type="entry name" value="alpha/beta hydrolase"/>
    <property type="match status" value="1"/>
</dbReference>
<dbReference type="InterPro" id="IPR000073">
    <property type="entry name" value="AB_hydrolase_1"/>
</dbReference>
<dbReference type="PANTHER" id="PTHR43433">
    <property type="entry name" value="HYDROLASE, ALPHA/BETA FOLD FAMILY PROTEIN"/>
    <property type="match status" value="1"/>
</dbReference>
<dbReference type="GO" id="GO:0016787">
    <property type="term" value="F:hydrolase activity"/>
    <property type="evidence" value="ECO:0007669"/>
    <property type="project" value="UniProtKB-KW"/>
</dbReference>
<keyword evidence="2" id="KW-0378">Hydrolase</keyword>
<proteinExistence type="predicted"/>
<protein>
    <submittedName>
        <fullName evidence="2">Alpha/beta hydrolase family protein</fullName>
    </submittedName>
</protein>
<dbReference type="EMBL" id="SMFZ01000001">
    <property type="protein sequence ID" value="TCK27759.1"/>
    <property type="molecule type" value="Genomic_DNA"/>
</dbReference>
<reference evidence="2 3" key="1">
    <citation type="submission" date="2019-03" db="EMBL/GenBank/DDBJ databases">
        <title>Sequencing the genomes of 1000 actinobacteria strains.</title>
        <authorList>
            <person name="Klenk H.-P."/>
        </authorList>
    </citation>
    <scope>NUCLEOTIDE SEQUENCE [LARGE SCALE GENOMIC DNA]</scope>
    <source>
        <strain evidence="2 3">DSM 44969</strain>
    </source>
</reference>
<dbReference type="RefSeq" id="WP_132426927.1">
    <property type="nucleotide sequence ID" value="NZ_SMFZ01000001.1"/>
</dbReference>
<dbReference type="Proteomes" id="UP000295560">
    <property type="component" value="Unassembled WGS sequence"/>
</dbReference>
<dbReference type="SUPFAM" id="SSF53474">
    <property type="entry name" value="alpha/beta-Hydrolases"/>
    <property type="match status" value="1"/>
</dbReference>